<evidence type="ECO:0000259" key="8">
    <source>
        <dbReference type="Pfam" id="PF01743"/>
    </source>
</evidence>
<dbReference type="InterPro" id="IPR002646">
    <property type="entry name" value="PolA_pol_head_dom"/>
</dbReference>
<dbReference type="AlphaFoldDB" id="A0A5B8RBI4"/>
<dbReference type="GO" id="GO:1990817">
    <property type="term" value="F:poly(A) RNA polymerase activity"/>
    <property type="evidence" value="ECO:0007669"/>
    <property type="project" value="UniProtKB-EC"/>
</dbReference>
<reference evidence="11" key="1">
    <citation type="submission" date="2019-06" db="EMBL/GenBank/DDBJ databases">
        <authorList>
            <person name="Murdoch R.W."/>
            <person name="Fathepure B."/>
        </authorList>
    </citation>
    <scope>NUCLEOTIDE SEQUENCE</scope>
</reference>
<keyword evidence="11" id="KW-0548">Nucleotidyltransferase</keyword>
<dbReference type="GO" id="GO:0006397">
    <property type="term" value="P:mRNA processing"/>
    <property type="evidence" value="ECO:0007669"/>
    <property type="project" value="UniProtKB-KW"/>
</dbReference>
<dbReference type="InterPro" id="IPR010206">
    <property type="entry name" value="PolA_pol_I"/>
</dbReference>
<feature type="compositionally biased region" description="Basic residues" evidence="7">
    <location>
        <begin position="425"/>
        <end position="434"/>
    </location>
</feature>
<dbReference type="SUPFAM" id="SSF81891">
    <property type="entry name" value="Poly A polymerase C-terminal region-like"/>
    <property type="match status" value="1"/>
</dbReference>
<dbReference type="SUPFAM" id="SSF81301">
    <property type="entry name" value="Nucleotidyltransferase"/>
    <property type="match status" value="1"/>
</dbReference>
<keyword evidence="4" id="KW-0067">ATP-binding</keyword>
<dbReference type="EC" id="2.7.7.19" evidence="11"/>
<dbReference type="GO" id="GO:0043633">
    <property type="term" value="P:polyadenylation-dependent RNA catabolic process"/>
    <property type="evidence" value="ECO:0007669"/>
    <property type="project" value="InterPro"/>
</dbReference>
<keyword evidence="2 11" id="KW-0808">Transferase</keyword>
<dbReference type="Pfam" id="PF12626">
    <property type="entry name" value="PolyA_pol_arg_C"/>
    <property type="match status" value="1"/>
</dbReference>
<dbReference type="Gene3D" id="1.10.3090.10">
    <property type="entry name" value="cca-adding enzyme, domain 2"/>
    <property type="match status" value="1"/>
</dbReference>
<dbReference type="Gene3D" id="3.30.460.10">
    <property type="entry name" value="Beta Polymerase, domain 2"/>
    <property type="match status" value="1"/>
</dbReference>
<dbReference type="FunFam" id="3.30.460.10:FF:000035">
    <property type="entry name" value="Poly(A) polymerase I"/>
    <property type="match status" value="1"/>
</dbReference>
<dbReference type="EMBL" id="MN079101">
    <property type="protein sequence ID" value="QEA05443.1"/>
    <property type="molecule type" value="Genomic_DNA"/>
</dbReference>
<dbReference type="PANTHER" id="PTHR43051:SF1">
    <property type="entry name" value="POLYNUCLEOTIDE ADENYLYLTRANSFERASE FAMILY PROTEIN"/>
    <property type="match status" value="1"/>
</dbReference>
<dbReference type="PANTHER" id="PTHR43051">
    <property type="entry name" value="POLYNUCLEOTIDE ADENYLYLTRANSFERASE FAMILY PROTEIN"/>
    <property type="match status" value="1"/>
</dbReference>
<dbReference type="InterPro" id="IPR043519">
    <property type="entry name" value="NT_sf"/>
</dbReference>
<dbReference type="InterPro" id="IPR032828">
    <property type="entry name" value="PolyA_RNA-bd"/>
</dbReference>
<dbReference type="GO" id="GO:0003723">
    <property type="term" value="F:RNA binding"/>
    <property type="evidence" value="ECO:0007669"/>
    <property type="project" value="UniProtKB-KW"/>
</dbReference>
<evidence type="ECO:0000256" key="1">
    <source>
        <dbReference type="ARBA" id="ARBA00022664"/>
    </source>
</evidence>
<evidence type="ECO:0000259" key="9">
    <source>
        <dbReference type="Pfam" id="PF12626"/>
    </source>
</evidence>
<evidence type="ECO:0000256" key="3">
    <source>
        <dbReference type="ARBA" id="ARBA00022741"/>
    </source>
</evidence>
<keyword evidence="1" id="KW-0507">mRNA processing</keyword>
<evidence type="ECO:0000256" key="7">
    <source>
        <dbReference type="SAM" id="MobiDB-lite"/>
    </source>
</evidence>
<keyword evidence="3" id="KW-0547">Nucleotide-binding</keyword>
<gene>
    <name evidence="11" type="primary">pcnB</name>
    <name evidence="11" type="ORF">KBTEX_01765</name>
</gene>
<evidence type="ECO:0000256" key="2">
    <source>
        <dbReference type="ARBA" id="ARBA00022679"/>
    </source>
</evidence>
<dbReference type="NCBIfam" id="TIGR01942">
    <property type="entry name" value="pcnB"/>
    <property type="match status" value="1"/>
</dbReference>
<dbReference type="HAMAP" id="MF_00957">
    <property type="entry name" value="PolyA_pol"/>
    <property type="match status" value="1"/>
</dbReference>
<keyword evidence="6" id="KW-0804">Transcription</keyword>
<dbReference type="GO" id="GO:0005524">
    <property type="term" value="F:ATP binding"/>
    <property type="evidence" value="ECO:0007669"/>
    <property type="project" value="UniProtKB-KW"/>
</dbReference>
<dbReference type="Pfam" id="PF01743">
    <property type="entry name" value="PolyA_pol"/>
    <property type="match status" value="1"/>
</dbReference>
<dbReference type="InterPro" id="IPR025866">
    <property type="entry name" value="PolyA_pol_arg_C_dom"/>
</dbReference>
<accession>A0A5B8RBI4</accession>
<name>A0A5B8RBI4_9ZZZZ</name>
<evidence type="ECO:0000256" key="5">
    <source>
        <dbReference type="ARBA" id="ARBA00022884"/>
    </source>
</evidence>
<organism evidence="11">
    <name type="scientific">uncultured organism</name>
    <dbReference type="NCBI Taxonomy" id="155900"/>
    <lineage>
        <taxon>unclassified sequences</taxon>
        <taxon>environmental samples</taxon>
    </lineage>
</organism>
<keyword evidence="5" id="KW-0694">RNA-binding</keyword>
<evidence type="ECO:0000313" key="11">
    <source>
        <dbReference type="EMBL" id="QEA05443.1"/>
    </source>
</evidence>
<evidence type="ECO:0000256" key="6">
    <source>
        <dbReference type="ARBA" id="ARBA00023163"/>
    </source>
</evidence>
<feature type="domain" description="tRNA nucleotidyltransferase/poly(A) polymerase RNA and SrmB- binding" evidence="10">
    <location>
        <begin position="202"/>
        <end position="263"/>
    </location>
</feature>
<protein>
    <submittedName>
        <fullName evidence="11">Poly(A) polymerase I</fullName>
        <ecNumber evidence="11">2.7.7.19</ecNumber>
    </submittedName>
</protein>
<feature type="domain" description="Poly A polymerase head" evidence="8">
    <location>
        <begin position="44"/>
        <end position="175"/>
    </location>
</feature>
<proteinExistence type="inferred from homology"/>
<dbReference type="InterPro" id="IPR052191">
    <property type="entry name" value="tRNA_ntf/polyA_polymerase_I"/>
</dbReference>
<dbReference type="Pfam" id="PF12627">
    <property type="entry name" value="PolyA_pol_RNAbd"/>
    <property type="match status" value="1"/>
</dbReference>
<feature type="domain" description="Polymerase A arginine-rich C-terminal" evidence="9">
    <location>
        <begin position="324"/>
        <end position="435"/>
    </location>
</feature>
<dbReference type="CDD" id="cd05398">
    <property type="entry name" value="NT_ClassII-CCAase"/>
    <property type="match status" value="1"/>
</dbReference>
<feature type="region of interest" description="Disordered" evidence="7">
    <location>
        <begin position="407"/>
        <end position="447"/>
    </location>
</feature>
<evidence type="ECO:0000259" key="10">
    <source>
        <dbReference type="Pfam" id="PF12627"/>
    </source>
</evidence>
<evidence type="ECO:0000256" key="4">
    <source>
        <dbReference type="ARBA" id="ARBA00022840"/>
    </source>
</evidence>
<sequence>MFEQPAQHVQPVIVPRSDHRISRSQISDNALKVLYRLKNGGYEAYLVGGGVRDLSLGREPKDFDIATDATPEQVNELFRNCRLIGRRFRLAHVHFGREIIEVATFRALNNGGEEDSDGDHVTEDGLVLRDNVYGTIEEDALRRDFTVNALYYNIADFSIVDYAGGMADLEAAVIRLIGDPEVRFREDPVRMLRAVRFAVKLGFRIDPEVAEAMPRLAPLLADIPAARLFEEVLKLFMGGQGEGTFELLRRFGLYRYLFPATDTLLDEAGDDVAVRFIARALANTDLRIMEERPVTPAFLFAAMLWPVVVERAAEWQDDVDSDGQALQQASAAVVQEQVAVVTIPKRFGVPMREIWSLQPRFEKRSGKRAQRLLGHPRFRAAYDFLLLRAEIGDADPELANWWTEFQDADPERRRAMTGASGGGGKRGRRGRRGRRGDDGDNDGDDEE</sequence>